<keyword evidence="1" id="KW-1133">Transmembrane helix</keyword>
<dbReference type="AlphaFoldDB" id="A0AAP0F6G5"/>
<sequence>MVEGKGSSLVYLMVVVLSLVAFGFAIAAERRRSTVSLEGLIRLDKPDEVSFRTTKFLELNDGAIMS</sequence>
<evidence type="ECO:0000313" key="3">
    <source>
        <dbReference type="Proteomes" id="UP001419268"/>
    </source>
</evidence>
<keyword evidence="1" id="KW-0472">Membrane</keyword>
<organism evidence="2 3">
    <name type="scientific">Stephania cephalantha</name>
    <dbReference type="NCBI Taxonomy" id="152367"/>
    <lineage>
        <taxon>Eukaryota</taxon>
        <taxon>Viridiplantae</taxon>
        <taxon>Streptophyta</taxon>
        <taxon>Embryophyta</taxon>
        <taxon>Tracheophyta</taxon>
        <taxon>Spermatophyta</taxon>
        <taxon>Magnoliopsida</taxon>
        <taxon>Ranunculales</taxon>
        <taxon>Menispermaceae</taxon>
        <taxon>Menispermoideae</taxon>
        <taxon>Cissampelideae</taxon>
        <taxon>Stephania</taxon>
    </lineage>
</organism>
<proteinExistence type="predicted"/>
<keyword evidence="1" id="KW-0812">Transmembrane</keyword>
<dbReference type="Proteomes" id="UP001419268">
    <property type="component" value="Unassembled WGS sequence"/>
</dbReference>
<evidence type="ECO:0000313" key="2">
    <source>
        <dbReference type="EMBL" id="KAK9105724.1"/>
    </source>
</evidence>
<protein>
    <submittedName>
        <fullName evidence="2">Uncharacterized protein</fullName>
    </submittedName>
</protein>
<feature type="transmembrane region" description="Helical" evidence="1">
    <location>
        <begin position="6"/>
        <end position="28"/>
    </location>
</feature>
<accession>A0AAP0F6G5</accession>
<reference evidence="2 3" key="1">
    <citation type="submission" date="2024-01" db="EMBL/GenBank/DDBJ databases">
        <title>Genome assemblies of Stephania.</title>
        <authorList>
            <person name="Yang L."/>
        </authorList>
    </citation>
    <scope>NUCLEOTIDE SEQUENCE [LARGE SCALE GENOMIC DNA]</scope>
    <source>
        <strain evidence="2">JXDWG</strain>
        <tissue evidence="2">Leaf</tissue>
    </source>
</reference>
<gene>
    <name evidence="2" type="ORF">Scep_022568</name>
</gene>
<comment type="caution">
    <text evidence="2">The sequence shown here is derived from an EMBL/GenBank/DDBJ whole genome shotgun (WGS) entry which is preliminary data.</text>
</comment>
<name>A0AAP0F6G5_9MAGN</name>
<evidence type="ECO:0000256" key="1">
    <source>
        <dbReference type="SAM" id="Phobius"/>
    </source>
</evidence>
<dbReference type="EMBL" id="JBBNAG010000009">
    <property type="protein sequence ID" value="KAK9105724.1"/>
    <property type="molecule type" value="Genomic_DNA"/>
</dbReference>
<keyword evidence="3" id="KW-1185">Reference proteome</keyword>